<feature type="signal peptide" evidence="4">
    <location>
        <begin position="1"/>
        <end position="21"/>
    </location>
</feature>
<dbReference type="PROSITE" id="PS52009">
    <property type="entry name" value="GH84"/>
    <property type="match status" value="1"/>
</dbReference>
<dbReference type="PANTHER" id="PTHR13170">
    <property type="entry name" value="O-GLCNACASE"/>
    <property type="match status" value="1"/>
</dbReference>
<dbReference type="RefSeq" id="WP_215759823.1">
    <property type="nucleotide sequence ID" value="NZ_JAHKBE010000021.1"/>
</dbReference>
<dbReference type="Gene3D" id="3.20.20.80">
    <property type="entry name" value="Glycosidases"/>
    <property type="match status" value="1"/>
</dbReference>
<proteinExistence type="inferred from homology"/>
<dbReference type="InterPro" id="IPR011496">
    <property type="entry name" value="O-GlcNAcase_cat"/>
</dbReference>
<dbReference type="PANTHER" id="PTHR13170:SF16">
    <property type="entry name" value="PROTEIN O-GLCNACASE"/>
    <property type="match status" value="1"/>
</dbReference>
<dbReference type="SUPFAM" id="SSF55545">
    <property type="entry name" value="beta-N-acetylhexosaminidase-like domain"/>
    <property type="match status" value="1"/>
</dbReference>
<dbReference type="InterPro" id="IPR015882">
    <property type="entry name" value="HEX_bac_N"/>
</dbReference>
<keyword evidence="1 3" id="KW-0378">Hydrolase</keyword>
<protein>
    <submittedName>
        <fullName evidence="6">Beta-N-acetylglucosaminidase domain-containing protein</fullName>
    </submittedName>
</protein>
<feature type="chain" id="PRO_5046514002" evidence="4">
    <location>
        <begin position="22"/>
        <end position="661"/>
    </location>
</feature>
<sequence length="661" mass="74528">MTFRKTILGIVFCLLSAVAVADNVYDIRPVPQQQERLQGVATLAGHVNVVAGAGIDGYTIDRAKEVLTEHGLTPVVTRKAKKGANVLYLGVNGSKDLADREAQRLGLKRDVFKQPKYDRHALTVRQEGNAAEVLILGESTDAVFCGLASLEQMLDQAQGGKLSCVDIYDYADTQYRGVIEGYYGVPYSKEVTADLFRFMARYKMNTYMYGAKSDPYHSQYWDKPYPETITPEQQEVGMLTEGMMRQLTDVAHRTKVNFIWAIHPGQAFTDKSQENVLDRIMGKLRLMHKLGVRQFGVFVDDVGVPSDSAVLALNANRLTQLQQMIDKEWNGRKALAADTVKPLHFVPQLYAFSWVNRQQGERFFNSLSSTPKKVCIYITGRAVWTVPNSEDPKLVSSWLGRDVAWWWNYPCNDNDMNKIFPLDTYRNFDDEAHIDRHATLVPDLKGVNTLISNPMQQGEISKIALYSIADYAWHRAAFDNDASWMASLKAIFGERAKAAFRLLPLTRHYDTNTRLADCIRQWKGKPHCRKGVKALIDELESLQADAKTLAEMGQSENESDRLLWHELQPYVEKVGDMCAIVKTLVSPDATDAQRQQARQQAAQLDKSPKYQFSVLNGMGNDIKLSKRVAEPAAKLLRPFVDQLVAAERVGVCEHNHEQAEK</sequence>
<accession>A0ABV1FQX0</accession>
<evidence type="ECO:0000256" key="3">
    <source>
        <dbReference type="PROSITE-ProRule" id="PRU01353"/>
    </source>
</evidence>
<feature type="active site" description="Proton donor" evidence="3">
    <location>
        <position position="301"/>
    </location>
</feature>
<evidence type="ECO:0000256" key="2">
    <source>
        <dbReference type="ARBA" id="ARBA00023295"/>
    </source>
</evidence>
<comment type="similarity">
    <text evidence="3">Belongs to the glycosyl hydrolase 84 family.</text>
</comment>
<dbReference type="EMBL" id="JBBNFP010000021">
    <property type="protein sequence ID" value="MEQ2486739.1"/>
    <property type="molecule type" value="Genomic_DNA"/>
</dbReference>
<dbReference type="Pfam" id="PF02838">
    <property type="entry name" value="Glyco_hydro_20b"/>
    <property type="match status" value="1"/>
</dbReference>
<evidence type="ECO:0000256" key="1">
    <source>
        <dbReference type="ARBA" id="ARBA00022801"/>
    </source>
</evidence>
<dbReference type="SUPFAM" id="SSF51445">
    <property type="entry name" value="(Trans)glycosidases"/>
    <property type="match status" value="1"/>
</dbReference>
<name>A0ABV1FQX0_9BACT</name>
<feature type="domain" description="GH84" evidence="5">
    <location>
        <begin position="174"/>
        <end position="476"/>
    </location>
</feature>
<dbReference type="InterPro" id="IPR017853">
    <property type="entry name" value="GH"/>
</dbReference>
<dbReference type="InterPro" id="IPR051822">
    <property type="entry name" value="Glycosyl_Hydrolase_84"/>
</dbReference>
<organism evidence="6 7">
    <name type="scientific">Hallella faecis</name>
    <dbReference type="NCBI Taxonomy" id="2841596"/>
    <lineage>
        <taxon>Bacteria</taxon>
        <taxon>Pseudomonadati</taxon>
        <taxon>Bacteroidota</taxon>
        <taxon>Bacteroidia</taxon>
        <taxon>Bacteroidales</taxon>
        <taxon>Prevotellaceae</taxon>
        <taxon>Hallella</taxon>
    </lineage>
</organism>
<evidence type="ECO:0000256" key="4">
    <source>
        <dbReference type="SAM" id="SignalP"/>
    </source>
</evidence>
<evidence type="ECO:0000259" key="5">
    <source>
        <dbReference type="PROSITE" id="PS52009"/>
    </source>
</evidence>
<comment type="caution">
    <text evidence="6">The sequence shown here is derived from an EMBL/GenBank/DDBJ whole genome shotgun (WGS) entry which is preliminary data.</text>
</comment>
<keyword evidence="7" id="KW-1185">Reference proteome</keyword>
<dbReference type="Pfam" id="PF07555">
    <property type="entry name" value="NAGidase"/>
    <property type="match status" value="1"/>
</dbReference>
<keyword evidence="2 3" id="KW-0326">Glycosidase</keyword>
<evidence type="ECO:0000313" key="6">
    <source>
        <dbReference type="EMBL" id="MEQ2486739.1"/>
    </source>
</evidence>
<dbReference type="InterPro" id="IPR029018">
    <property type="entry name" value="Hex-like_dom2"/>
</dbReference>
<reference evidence="6 7" key="1">
    <citation type="submission" date="2024-04" db="EMBL/GenBank/DDBJ databases">
        <title>Human intestinal bacterial collection.</title>
        <authorList>
            <person name="Pauvert C."/>
            <person name="Hitch T.C.A."/>
            <person name="Clavel T."/>
        </authorList>
    </citation>
    <scope>NUCLEOTIDE SEQUENCE [LARGE SCALE GENOMIC DNA]</scope>
    <source>
        <strain evidence="6 7">CLA-AA-H145</strain>
    </source>
</reference>
<dbReference type="Gene3D" id="3.30.379.10">
    <property type="entry name" value="Chitobiase/beta-hexosaminidase domain 2-like"/>
    <property type="match status" value="1"/>
</dbReference>
<evidence type="ECO:0000313" key="7">
    <source>
        <dbReference type="Proteomes" id="UP001487296"/>
    </source>
</evidence>
<dbReference type="Proteomes" id="UP001487296">
    <property type="component" value="Unassembled WGS sequence"/>
</dbReference>
<keyword evidence="4" id="KW-0732">Signal</keyword>
<gene>
    <name evidence="6" type="ORF">AAAT34_06685</name>
</gene>